<protein>
    <submittedName>
        <fullName evidence="1">Uncharacterized protein</fullName>
    </submittedName>
</protein>
<sequence>MRTVLTLDGRLPEAVGRAALTGADRLLVREISARALRLGPDSGSDLLVVERTGRLRFLWDASDVPAGSHVVGSVVTDEPTRTELYRRYQDRQAVEEADRAELHKYLMGRPRGEVQKDLERISHTLLHMAPVQVYVGAKFFSNLGKTSNLPGKSMSPAADGNVIAGLHATPVAEWPDEEAAFVALSAFLLSSGTQARLEEANGTHLTSAAVAALMTERIRGYGGEPPDTGETATAARLTSLAEHCAALRRARLRNGTVFYRLIHGANLNKTEHQLRPAVGYPDAPLPLRALLEREAGIATDTATVEETAPAFEELGETLHAAPAPRGFSSAYEALLTRFMTTLAEATASDVAMGRGPRSFAPLDPGSSGPDDPLALRTGDFFCCVAPSTAFTQSFGEDRAGLVRTLSAYSARMRFNTWHYLPHTLGITDRVPGRDDWFFAPAMPDVTHHSDQHHTGHVSFNVRFAIRVPLGIDHAGRRLPGLYDLRLMRATGERYTTDDLRAAVASGGVLAALHQAMSRHRPTVRDFGNPWFRAFYG</sequence>
<evidence type="ECO:0000313" key="2">
    <source>
        <dbReference type="Proteomes" id="UP000218944"/>
    </source>
</evidence>
<organism evidence="1 2">
    <name type="scientific">Streptomyces albireticuli</name>
    <dbReference type="NCBI Taxonomy" id="1940"/>
    <lineage>
        <taxon>Bacteria</taxon>
        <taxon>Bacillati</taxon>
        <taxon>Actinomycetota</taxon>
        <taxon>Actinomycetes</taxon>
        <taxon>Kitasatosporales</taxon>
        <taxon>Streptomycetaceae</taxon>
        <taxon>Streptomyces</taxon>
    </lineage>
</organism>
<proteinExistence type="predicted"/>
<evidence type="ECO:0000313" key="1">
    <source>
        <dbReference type="EMBL" id="PAU49940.1"/>
    </source>
</evidence>
<dbReference type="RefSeq" id="WP_095579278.1">
    <property type="nucleotide sequence ID" value="NZ_JAJQQS010000016.1"/>
</dbReference>
<gene>
    <name evidence="1" type="ORF">CK936_05240</name>
</gene>
<name>A0A2A2DF34_9ACTN</name>
<dbReference type="AlphaFoldDB" id="A0A2A2DF34"/>
<comment type="caution">
    <text evidence="1">The sequence shown here is derived from an EMBL/GenBank/DDBJ whole genome shotgun (WGS) entry which is preliminary data.</text>
</comment>
<dbReference type="Proteomes" id="UP000218944">
    <property type="component" value="Unassembled WGS sequence"/>
</dbReference>
<reference evidence="1 2" key="1">
    <citation type="submission" date="2017-08" db="EMBL/GenBank/DDBJ databases">
        <title>Genome sequence of Streptomyces albireticuli NRRL B-1670.</title>
        <authorList>
            <person name="Graham D.E."/>
            <person name="Mahan K.M."/>
            <person name="Klingeman D.M."/>
            <person name="Hettich R.L."/>
            <person name="Parry R.J."/>
            <person name="Spain J.C."/>
        </authorList>
    </citation>
    <scope>NUCLEOTIDE SEQUENCE [LARGE SCALE GENOMIC DNA]</scope>
    <source>
        <strain evidence="1 2">NRRL B-1670</strain>
    </source>
</reference>
<accession>A0A2A2DF34</accession>
<dbReference type="EMBL" id="NSJV01000096">
    <property type="protein sequence ID" value="PAU49940.1"/>
    <property type="molecule type" value="Genomic_DNA"/>
</dbReference>
<keyword evidence="2" id="KW-1185">Reference proteome</keyword>